<dbReference type="Proteomes" id="UP000001932">
    <property type="component" value="Chromosome"/>
</dbReference>
<proteinExistence type="predicted"/>
<gene>
    <name evidence="1" type="ordered locus">SG2370</name>
</gene>
<dbReference type="EMBL" id="AP008232">
    <property type="protein sequence ID" value="BAE75645.1"/>
    <property type="molecule type" value="Genomic_DNA"/>
</dbReference>
<reference evidence="1 2" key="1">
    <citation type="journal article" date="2006" name="Genome Res.">
        <title>Massive genome erosion and functional adaptations provide insights into the symbiotic lifestyle of Sodalis glossinidius in the tsetse host.</title>
        <authorList>
            <person name="Toh H."/>
            <person name="Weiss B.L."/>
            <person name="Perkin S.A.H."/>
            <person name="Yamashita A."/>
            <person name="Oshima K."/>
            <person name="Hattori M."/>
            <person name="Aksoy S."/>
        </authorList>
    </citation>
    <scope>NUCLEOTIDE SEQUENCE [LARGE SCALE GENOMIC DNA]</scope>
    <source>
        <strain evidence="2">morsitans</strain>
    </source>
</reference>
<keyword evidence="2" id="KW-1185">Reference proteome</keyword>
<sequence>MRRSRRCLSRVALWALRRTAGDSACRRDRSNIVHDAGMHEAIKHLTIAILLLRIMFGFQRRTSNSARINLGLTGRSVNCISSIIVASNPSASTAPAAGSVAGYDASGGDDCPFADGDTGHNHGAHAEPTAIPEPGIAFRHIGRLNGFHKRI</sequence>
<evidence type="ECO:0000313" key="2">
    <source>
        <dbReference type="Proteomes" id="UP000001932"/>
    </source>
</evidence>
<dbReference type="KEGG" id="sgl:SG2370"/>
<name>Q2NQD0_SODGM</name>
<accession>Q2NQD0</accession>
<dbReference type="AlphaFoldDB" id="Q2NQD0"/>
<dbReference type="HOGENOM" id="CLU_1730184_0_0_6"/>
<protein>
    <submittedName>
        <fullName evidence="1">Uncharacterized protein</fullName>
    </submittedName>
</protein>
<organism evidence="1 2">
    <name type="scientific">Sodalis glossinidius (strain morsitans)</name>
    <dbReference type="NCBI Taxonomy" id="343509"/>
    <lineage>
        <taxon>Bacteria</taxon>
        <taxon>Pseudomonadati</taxon>
        <taxon>Pseudomonadota</taxon>
        <taxon>Gammaproteobacteria</taxon>
        <taxon>Enterobacterales</taxon>
        <taxon>Bruguierivoracaceae</taxon>
        <taxon>Sodalis</taxon>
    </lineage>
</organism>
<evidence type="ECO:0000313" key="1">
    <source>
        <dbReference type="EMBL" id="BAE75645.1"/>
    </source>
</evidence>